<dbReference type="Pfam" id="PF01905">
    <property type="entry name" value="DevR"/>
    <property type="match status" value="1"/>
</dbReference>
<evidence type="ECO:0000256" key="2">
    <source>
        <dbReference type="ARBA" id="ARBA00025626"/>
    </source>
</evidence>
<dbReference type="InterPro" id="IPR010154">
    <property type="entry name" value="CRISPR-assoc_Cas7/Cst2/DevR"/>
</dbReference>
<dbReference type="NCBIfam" id="TIGR02585">
    <property type="entry name" value="cas_Cst2_DevR"/>
    <property type="match status" value="1"/>
</dbReference>
<dbReference type="AlphaFoldDB" id="A0A1V6C9I8"/>
<dbReference type="Proteomes" id="UP000485562">
    <property type="component" value="Unassembled WGS sequence"/>
</dbReference>
<protein>
    <recommendedName>
        <fullName evidence="4">CRISPR-associated protein Cas7/Cst2/DevR</fullName>
    </recommendedName>
</protein>
<keyword evidence="1" id="KW-0051">Antiviral defense</keyword>
<comment type="caution">
    <text evidence="3">The sequence shown here is derived from an EMBL/GenBank/DDBJ whole genome shotgun (WGS) entry which is preliminary data.</text>
</comment>
<dbReference type="GO" id="GO:0051607">
    <property type="term" value="P:defense response to virus"/>
    <property type="evidence" value="ECO:0007669"/>
    <property type="project" value="UniProtKB-KW"/>
</dbReference>
<gene>
    <name evidence="3" type="ORF">BWX89_00930</name>
</gene>
<evidence type="ECO:0000313" key="3">
    <source>
        <dbReference type="EMBL" id="OQB73543.1"/>
    </source>
</evidence>
<evidence type="ECO:0000256" key="1">
    <source>
        <dbReference type="ARBA" id="ARBA00023118"/>
    </source>
</evidence>
<dbReference type="NCBIfam" id="TIGR01875">
    <property type="entry name" value="cas_MJ0381"/>
    <property type="match status" value="1"/>
</dbReference>
<evidence type="ECO:0008006" key="4">
    <source>
        <dbReference type="Google" id="ProtNLM"/>
    </source>
</evidence>
<comment type="function">
    <text evidence="2">CRISPR (clustered regularly interspaced short palindromic repeat) is an adaptive immune system that provides protection against mobile genetic elements (viruses, transposable elements and conjugative plasmids). CRISPR clusters contain spacers, sequences complementary to antecedent mobile elements, and target invading nucleic acids. CRISPR clusters are transcribed and processed into CRISPR RNA (crRNA).</text>
</comment>
<reference evidence="3" key="1">
    <citation type="submission" date="2017-02" db="EMBL/GenBank/DDBJ databases">
        <title>Delving into the versatile metabolic prowess of the omnipresent phylum Bacteroidetes.</title>
        <authorList>
            <person name="Nobu M.K."/>
            <person name="Mei R."/>
            <person name="Narihiro T."/>
            <person name="Kuroda K."/>
            <person name="Liu W.-T."/>
        </authorList>
    </citation>
    <scope>NUCLEOTIDE SEQUENCE</scope>
    <source>
        <strain evidence="3">ADurb.Bin131</strain>
    </source>
</reference>
<organism evidence="3">
    <name type="scientific">candidate division TA06 bacterium ADurb.Bin131</name>
    <dbReference type="NCBI Taxonomy" id="1852827"/>
    <lineage>
        <taxon>Bacteria</taxon>
        <taxon>Bacteria division TA06</taxon>
    </lineage>
</organism>
<dbReference type="InterPro" id="IPR013414">
    <property type="entry name" value="Cas7/Cst2/DevR_sub_I-B/Tneap"/>
</dbReference>
<sequence length="308" mass="35343">MDTKKYLHFAVVFKASNLNYGEGVGNILALKKISTEGKTYSYISRQALRYDIVRMLYELYKYELAEVNKDQKQKVIQFAETSTIEKFPEIDFFGYMKTKDANKIRKAVVRITDAVSLEPFNNELEFGTNKGLADRIPGNVGNDIFQAEIHRSYYCYTITCNLDEIGIDKHDNINLSSEEKAERVKNLLNVIKLLNRDIRGKRENLSPLLSIGGLYDVGNPFFYNRIKLSFTKDKTLLNEKLINNTLGIKTFQETVGEMSILGYVDGEFSNIEDINVSEKVSIENFFKNIANKIDKFYSLETNNDSSKN</sequence>
<accession>A0A1V6C9I8</accession>
<name>A0A1V6C9I8_UNCT6</name>
<dbReference type="EMBL" id="MWDQ01000077">
    <property type="protein sequence ID" value="OQB73543.1"/>
    <property type="molecule type" value="Genomic_DNA"/>
</dbReference>
<proteinExistence type="predicted"/>